<keyword evidence="6" id="KW-1185">Reference proteome</keyword>
<evidence type="ECO:0000256" key="2">
    <source>
        <dbReference type="ARBA" id="ARBA00022670"/>
    </source>
</evidence>
<name>A0AAD9NND7_RIDPI</name>
<evidence type="ECO:0000313" key="5">
    <source>
        <dbReference type="EMBL" id="KAK2173499.1"/>
    </source>
</evidence>
<gene>
    <name evidence="5" type="ORF">NP493_871g00036</name>
</gene>
<dbReference type="SUPFAM" id="SSF54001">
    <property type="entry name" value="Cysteine proteinases"/>
    <property type="match status" value="1"/>
</dbReference>
<keyword evidence="3" id="KW-0378">Hydrolase</keyword>
<reference evidence="5" key="1">
    <citation type="journal article" date="2023" name="Mol. Biol. Evol.">
        <title>Third-Generation Sequencing Reveals the Adaptive Role of the Epigenome in Three Deep-Sea Polychaetes.</title>
        <authorList>
            <person name="Perez M."/>
            <person name="Aroh O."/>
            <person name="Sun Y."/>
            <person name="Lan Y."/>
            <person name="Juniper S.K."/>
            <person name="Young C.R."/>
            <person name="Angers B."/>
            <person name="Qian P.Y."/>
        </authorList>
    </citation>
    <scope>NUCLEOTIDE SEQUENCE</scope>
    <source>
        <strain evidence="5">R07B-5</strain>
    </source>
</reference>
<accession>A0AAD9NND7</accession>
<dbReference type="GO" id="GO:0006508">
    <property type="term" value="P:proteolysis"/>
    <property type="evidence" value="ECO:0007669"/>
    <property type="project" value="UniProtKB-KW"/>
</dbReference>
<comment type="caution">
    <text evidence="5">The sequence shown here is derived from an EMBL/GenBank/DDBJ whole genome shotgun (WGS) entry which is preliminary data.</text>
</comment>
<evidence type="ECO:0000313" key="6">
    <source>
        <dbReference type="Proteomes" id="UP001209878"/>
    </source>
</evidence>
<dbReference type="Gene3D" id="3.40.395.10">
    <property type="entry name" value="Adenoviral Proteinase, Chain A"/>
    <property type="match status" value="1"/>
</dbReference>
<evidence type="ECO:0000259" key="4">
    <source>
        <dbReference type="PROSITE" id="PS50600"/>
    </source>
</evidence>
<evidence type="ECO:0000256" key="1">
    <source>
        <dbReference type="ARBA" id="ARBA00005234"/>
    </source>
</evidence>
<comment type="similarity">
    <text evidence="1">Belongs to the peptidase C48 family.</text>
</comment>
<dbReference type="EMBL" id="JAODUO010000870">
    <property type="protein sequence ID" value="KAK2173499.1"/>
    <property type="molecule type" value="Genomic_DNA"/>
</dbReference>
<dbReference type="Pfam" id="PF02902">
    <property type="entry name" value="Peptidase_C48"/>
    <property type="match status" value="1"/>
</dbReference>
<dbReference type="InterPro" id="IPR003653">
    <property type="entry name" value="Peptidase_C48_C"/>
</dbReference>
<dbReference type="InterPro" id="IPR038765">
    <property type="entry name" value="Papain-like_cys_pep_sf"/>
</dbReference>
<evidence type="ECO:0000256" key="3">
    <source>
        <dbReference type="ARBA" id="ARBA00022801"/>
    </source>
</evidence>
<dbReference type="Proteomes" id="UP001209878">
    <property type="component" value="Unassembled WGS sequence"/>
</dbReference>
<protein>
    <recommendedName>
        <fullName evidence="4">Ubiquitin-like protease family profile domain-containing protein</fullName>
    </recommendedName>
</protein>
<dbReference type="AlphaFoldDB" id="A0AAD9NND7"/>
<organism evidence="5 6">
    <name type="scientific">Ridgeia piscesae</name>
    <name type="common">Tubeworm</name>
    <dbReference type="NCBI Taxonomy" id="27915"/>
    <lineage>
        <taxon>Eukaryota</taxon>
        <taxon>Metazoa</taxon>
        <taxon>Spiralia</taxon>
        <taxon>Lophotrochozoa</taxon>
        <taxon>Annelida</taxon>
        <taxon>Polychaeta</taxon>
        <taxon>Sedentaria</taxon>
        <taxon>Canalipalpata</taxon>
        <taxon>Sabellida</taxon>
        <taxon>Siboglinidae</taxon>
        <taxon>Ridgeia</taxon>
    </lineage>
</organism>
<keyword evidence="2" id="KW-0645">Protease</keyword>
<dbReference type="GO" id="GO:0008234">
    <property type="term" value="F:cysteine-type peptidase activity"/>
    <property type="evidence" value="ECO:0007669"/>
    <property type="project" value="InterPro"/>
</dbReference>
<dbReference type="PROSITE" id="PS50600">
    <property type="entry name" value="ULP_PROTEASE"/>
    <property type="match status" value="1"/>
</dbReference>
<sequence length="165" mass="18814">MTVFQHVFDDTNIVLAPFNVSGDHWELLAFYPSVRNIVYVNPLGEKATRIKAILNASNATTKRYQNEVPQGTWKVTLRPHTRQQDGHSCGVLVMELADLLLAGKDLMIENTVNNLRRQQAQRLLDNMDRDAVTKCCRYCGSQDTGTRDWASIICTCFVVFYWTTL</sequence>
<feature type="domain" description="Ubiquitin-like protease family profile" evidence="4">
    <location>
        <begin position="1"/>
        <end position="100"/>
    </location>
</feature>
<proteinExistence type="inferred from homology"/>